<dbReference type="InterPro" id="IPR011453">
    <property type="entry name" value="DUF1559"/>
</dbReference>
<keyword evidence="1" id="KW-0812">Transmembrane</keyword>
<dbReference type="PANTHER" id="PTHR30093">
    <property type="entry name" value="GENERAL SECRETION PATHWAY PROTEIN G"/>
    <property type="match status" value="1"/>
</dbReference>
<feature type="transmembrane region" description="Helical" evidence="1">
    <location>
        <begin position="21"/>
        <end position="45"/>
    </location>
</feature>
<reference evidence="4" key="1">
    <citation type="submission" date="2016-10" db="EMBL/GenBank/DDBJ databases">
        <authorList>
            <person name="Varghese N."/>
            <person name="Submissions S."/>
        </authorList>
    </citation>
    <scope>NUCLEOTIDE SEQUENCE [LARGE SCALE GENOMIC DNA]</scope>
    <source>
        <strain evidence="4">DSM 26348</strain>
    </source>
</reference>
<keyword evidence="1" id="KW-1133">Transmembrane helix</keyword>
<dbReference type="InterPro" id="IPR027558">
    <property type="entry name" value="Pre_pil_HX9DG_C"/>
</dbReference>
<dbReference type="Pfam" id="PF07596">
    <property type="entry name" value="SBP_bac_10"/>
    <property type="match status" value="1"/>
</dbReference>
<name>A0A1I3C7W9_9PLAN</name>
<dbReference type="NCBIfam" id="TIGR04294">
    <property type="entry name" value="pre_pil_HX9DG"/>
    <property type="match status" value="1"/>
</dbReference>
<gene>
    <name evidence="3" type="ORF">SAMN05421753_102162</name>
</gene>
<dbReference type="RefSeq" id="WP_175517079.1">
    <property type="nucleotide sequence ID" value="NZ_FOQD01000002.1"/>
</dbReference>
<dbReference type="AlphaFoldDB" id="A0A1I3C7W9"/>
<keyword evidence="1" id="KW-0472">Membrane</keyword>
<accession>A0A1I3C7W9</accession>
<feature type="domain" description="DUF1559" evidence="2">
    <location>
        <begin position="50"/>
        <end position="286"/>
    </location>
</feature>
<evidence type="ECO:0000313" key="3">
    <source>
        <dbReference type="EMBL" id="SFH70644.1"/>
    </source>
</evidence>
<sequence>MQVHPPVQQPPTRAACRQHRALHGLTILEVLVCLSVIGILSSLLLPALSSAREAARQVDCRQRLKQLGLALHSYHEVHNWLPAGWQWESTKQTAFGWLPPLLPHLEMENVSGQFDSSSQLGSAPNTIVRSMSPALFRCPSDIAPGTFTLFLERPSESSPPTNVPLLDLPTANFVGVFGTPEPDNVWQEQLGDGPFCGATPVSFPQFLRGLSNVLLVGERQAATVPSTWLGVDFRGEDAACRLLGNAERGPNKSEADECEFTSRHPGCVHFLWGDGRVTPLSDAIDSRIYQQLAKLSEF</sequence>
<dbReference type="NCBIfam" id="TIGR02532">
    <property type="entry name" value="IV_pilin_GFxxxE"/>
    <property type="match status" value="1"/>
</dbReference>
<keyword evidence="4" id="KW-1185">Reference proteome</keyword>
<dbReference type="PANTHER" id="PTHR30093:SF2">
    <property type="entry name" value="TYPE II SECRETION SYSTEM PROTEIN H"/>
    <property type="match status" value="1"/>
</dbReference>
<evidence type="ECO:0000256" key="1">
    <source>
        <dbReference type="SAM" id="Phobius"/>
    </source>
</evidence>
<dbReference type="Proteomes" id="UP000199518">
    <property type="component" value="Unassembled WGS sequence"/>
</dbReference>
<dbReference type="STRING" id="1576369.SAMN05421753_102162"/>
<evidence type="ECO:0000259" key="2">
    <source>
        <dbReference type="Pfam" id="PF07596"/>
    </source>
</evidence>
<dbReference type="Gene3D" id="3.30.700.10">
    <property type="entry name" value="Glycoprotein, Type 4 Pilin"/>
    <property type="match status" value="1"/>
</dbReference>
<organism evidence="3 4">
    <name type="scientific">Planctomicrobium piriforme</name>
    <dbReference type="NCBI Taxonomy" id="1576369"/>
    <lineage>
        <taxon>Bacteria</taxon>
        <taxon>Pseudomonadati</taxon>
        <taxon>Planctomycetota</taxon>
        <taxon>Planctomycetia</taxon>
        <taxon>Planctomycetales</taxon>
        <taxon>Planctomycetaceae</taxon>
        <taxon>Planctomicrobium</taxon>
    </lineage>
</organism>
<dbReference type="InterPro" id="IPR012902">
    <property type="entry name" value="N_methyl_site"/>
</dbReference>
<dbReference type="InterPro" id="IPR045584">
    <property type="entry name" value="Pilin-like"/>
</dbReference>
<proteinExistence type="predicted"/>
<protein>
    <submittedName>
        <fullName evidence="3">Prepilin-type N-terminal cleavage/methylation domain-containing protein</fullName>
    </submittedName>
</protein>
<dbReference type="EMBL" id="FOQD01000002">
    <property type="protein sequence ID" value="SFH70644.1"/>
    <property type="molecule type" value="Genomic_DNA"/>
</dbReference>
<evidence type="ECO:0000313" key="4">
    <source>
        <dbReference type="Proteomes" id="UP000199518"/>
    </source>
</evidence>
<dbReference type="SUPFAM" id="SSF54523">
    <property type="entry name" value="Pili subunits"/>
    <property type="match status" value="1"/>
</dbReference>